<dbReference type="EMBL" id="JAAGNZ010000001">
    <property type="protein sequence ID" value="NEU65862.1"/>
    <property type="molecule type" value="Genomic_DNA"/>
</dbReference>
<sequence>MFSGQERKINRSPALSLQGFSKYAYRLIYLVLLRQRLSLGFLNETLSVNEFPIGKFATQKNLRVDGKKM</sequence>
<evidence type="ECO:0000313" key="2">
    <source>
        <dbReference type="Proteomes" id="UP000477386"/>
    </source>
</evidence>
<evidence type="ECO:0000313" key="1">
    <source>
        <dbReference type="EMBL" id="NEU65862.1"/>
    </source>
</evidence>
<dbReference type="Proteomes" id="UP000477386">
    <property type="component" value="Unassembled WGS sequence"/>
</dbReference>
<organism evidence="1 2">
    <name type="scientific">Spirosoma agri</name>
    <dbReference type="NCBI Taxonomy" id="1987381"/>
    <lineage>
        <taxon>Bacteria</taxon>
        <taxon>Pseudomonadati</taxon>
        <taxon>Bacteroidota</taxon>
        <taxon>Cytophagia</taxon>
        <taxon>Cytophagales</taxon>
        <taxon>Cytophagaceae</taxon>
        <taxon>Spirosoma</taxon>
    </lineage>
</organism>
<dbReference type="RefSeq" id="WP_164035158.1">
    <property type="nucleotide sequence ID" value="NZ_JAAGNZ010000001.1"/>
</dbReference>
<proteinExistence type="predicted"/>
<keyword evidence="2" id="KW-1185">Reference proteome</keyword>
<name>A0A6M0IDS5_9BACT</name>
<accession>A0A6M0IDS5</accession>
<gene>
    <name evidence="1" type="ORF">GK091_03140</name>
</gene>
<reference evidence="1 2" key="1">
    <citation type="submission" date="2020-02" db="EMBL/GenBank/DDBJ databases">
        <title>Draft genome sequence of two Spirosoma agri KCTC 52727 and Spirosoma terrae KCTC 52035.</title>
        <authorList>
            <person name="Rojas J."/>
            <person name="Ambika Manirajan B."/>
            <person name="Ratering S."/>
            <person name="Suarez C."/>
            <person name="Schnell S."/>
        </authorList>
    </citation>
    <scope>NUCLEOTIDE SEQUENCE [LARGE SCALE GENOMIC DNA]</scope>
    <source>
        <strain evidence="1 2">KCTC 52727</strain>
    </source>
</reference>
<protein>
    <submittedName>
        <fullName evidence="1">Uncharacterized protein</fullName>
    </submittedName>
</protein>
<dbReference type="AlphaFoldDB" id="A0A6M0IDS5"/>
<comment type="caution">
    <text evidence="1">The sequence shown here is derived from an EMBL/GenBank/DDBJ whole genome shotgun (WGS) entry which is preliminary data.</text>
</comment>